<feature type="domain" description="RNA polymerase sigma factor 70 region 4 type 2" evidence="7">
    <location>
        <begin position="108"/>
        <end position="156"/>
    </location>
</feature>
<comment type="caution">
    <text evidence="8">The sequence shown here is derived from an EMBL/GenBank/DDBJ whole genome shotgun (WGS) entry which is preliminary data.</text>
</comment>
<dbReference type="Gene3D" id="1.10.10.10">
    <property type="entry name" value="Winged helix-like DNA-binding domain superfamily/Winged helix DNA-binding domain"/>
    <property type="match status" value="1"/>
</dbReference>
<keyword evidence="3" id="KW-0805">Transcription regulation</keyword>
<keyword evidence="4" id="KW-0731">Sigma factor</keyword>
<dbReference type="NCBIfam" id="TIGR02937">
    <property type="entry name" value="sigma70-ECF"/>
    <property type="match status" value="1"/>
</dbReference>
<dbReference type="SUPFAM" id="SSF88659">
    <property type="entry name" value="Sigma3 and sigma4 domains of RNA polymerase sigma factors"/>
    <property type="match status" value="1"/>
</dbReference>
<dbReference type="NCBIfam" id="NF007214">
    <property type="entry name" value="PRK09636.1"/>
    <property type="match status" value="1"/>
</dbReference>
<dbReference type="InterPro" id="IPR007627">
    <property type="entry name" value="RNA_pol_sigma70_r2"/>
</dbReference>
<name>A0A5C4M865_9PSEU</name>
<dbReference type="Pfam" id="PF04542">
    <property type="entry name" value="Sigma70_r2"/>
    <property type="match status" value="1"/>
</dbReference>
<keyword evidence="5" id="KW-0804">Transcription</keyword>
<evidence type="ECO:0000256" key="3">
    <source>
        <dbReference type="ARBA" id="ARBA00023015"/>
    </source>
</evidence>
<dbReference type="Gene3D" id="3.10.450.50">
    <property type="match status" value="1"/>
</dbReference>
<gene>
    <name evidence="8" type="ORF">FG385_01540</name>
</gene>
<comment type="similarity">
    <text evidence="1">Belongs to the sigma-70 factor family. ECF subfamily.</text>
</comment>
<dbReference type="Proteomes" id="UP000305546">
    <property type="component" value="Unassembled WGS sequence"/>
</dbReference>
<dbReference type="InterPro" id="IPR036388">
    <property type="entry name" value="WH-like_DNA-bd_sf"/>
</dbReference>
<evidence type="ECO:0000256" key="4">
    <source>
        <dbReference type="ARBA" id="ARBA00023082"/>
    </source>
</evidence>
<evidence type="ECO:0000313" key="8">
    <source>
        <dbReference type="EMBL" id="TNC29667.1"/>
    </source>
</evidence>
<evidence type="ECO:0000256" key="1">
    <source>
        <dbReference type="ARBA" id="ARBA00010641"/>
    </source>
</evidence>
<evidence type="ECO:0000259" key="7">
    <source>
        <dbReference type="Pfam" id="PF08281"/>
    </source>
</evidence>
<keyword evidence="9" id="KW-1185">Reference proteome</keyword>
<dbReference type="GO" id="GO:0003677">
    <property type="term" value="F:DNA binding"/>
    <property type="evidence" value="ECO:0007669"/>
    <property type="project" value="InterPro"/>
</dbReference>
<dbReference type="GO" id="GO:0006352">
    <property type="term" value="P:DNA-templated transcription initiation"/>
    <property type="evidence" value="ECO:0007669"/>
    <property type="project" value="InterPro"/>
</dbReference>
<dbReference type="InterPro" id="IPR032710">
    <property type="entry name" value="NTF2-like_dom_sf"/>
</dbReference>
<dbReference type="PANTHER" id="PTHR30173">
    <property type="entry name" value="SIGMA 19 FACTOR"/>
    <property type="match status" value="1"/>
</dbReference>
<dbReference type="AlphaFoldDB" id="A0A5C4M865"/>
<sequence>MDDETRLAEFEDNRPRLFGLAYRMLGEAGEAEDVVQDAYLRWRSGPEPASPAAWLTKIVTNLCLTRLTSARARRERYVGPWLPEPVLTGGPDPQELAEQRDMLSVGFLVLLEKLTPPERAAFVLRAAFEYSHREIAGVLRTSEAHARQLYHRARARVGEPRRRFTASPGEEAKLVERFLAAALEGDVAGLERLLTGDAAVWSDGGGKATAARRPISGRAATARFLGGFASTSRAKDAKTTIAEVNGEPAILVWENGMLTGVLVPETHEGRIATIHAIFNPDKLAFLRTQLG</sequence>
<comment type="subunit">
    <text evidence="2">Interacts transiently with the RNA polymerase catalytic core formed by RpoA, RpoB, RpoC and RpoZ (2 alpha, 1 beta, 1 beta' and 1 omega subunit) to form the RNA polymerase holoenzyme that can initiate transcription.</text>
</comment>
<dbReference type="OrthoDB" id="3211555at2"/>
<dbReference type="InterPro" id="IPR013249">
    <property type="entry name" value="RNA_pol_sigma70_r4_t2"/>
</dbReference>
<dbReference type="Pfam" id="PF08281">
    <property type="entry name" value="Sigma70_r4_2"/>
    <property type="match status" value="1"/>
</dbReference>
<dbReference type="InterPro" id="IPR013325">
    <property type="entry name" value="RNA_pol_sigma_r2"/>
</dbReference>
<proteinExistence type="inferred from homology"/>
<dbReference type="EMBL" id="VDFW01000001">
    <property type="protein sequence ID" value="TNC29667.1"/>
    <property type="molecule type" value="Genomic_DNA"/>
</dbReference>
<evidence type="ECO:0000313" key="9">
    <source>
        <dbReference type="Proteomes" id="UP000305546"/>
    </source>
</evidence>
<dbReference type="InterPro" id="IPR013324">
    <property type="entry name" value="RNA_pol_sigma_r3/r4-like"/>
</dbReference>
<dbReference type="Gene3D" id="1.10.1740.10">
    <property type="match status" value="1"/>
</dbReference>
<dbReference type="SUPFAM" id="SSF88946">
    <property type="entry name" value="Sigma2 domain of RNA polymerase sigma factors"/>
    <property type="match status" value="1"/>
</dbReference>
<dbReference type="SUPFAM" id="SSF54427">
    <property type="entry name" value="NTF2-like"/>
    <property type="match status" value="1"/>
</dbReference>
<protein>
    <submittedName>
        <fullName evidence="8">Sigma-70 family RNA polymerase sigma factor</fullName>
    </submittedName>
</protein>
<organism evidence="8 9">
    <name type="scientific">Amycolatopsis alkalitolerans</name>
    <dbReference type="NCBI Taxonomy" id="2547244"/>
    <lineage>
        <taxon>Bacteria</taxon>
        <taxon>Bacillati</taxon>
        <taxon>Actinomycetota</taxon>
        <taxon>Actinomycetes</taxon>
        <taxon>Pseudonocardiales</taxon>
        <taxon>Pseudonocardiaceae</taxon>
        <taxon>Amycolatopsis</taxon>
    </lineage>
</organism>
<dbReference type="PANTHER" id="PTHR30173:SF36">
    <property type="entry name" value="ECF RNA POLYMERASE SIGMA FACTOR SIGJ"/>
    <property type="match status" value="1"/>
</dbReference>
<dbReference type="InterPro" id="IPR014284">
    <property type="entry name" value="RNA_pol_sigma-70_dom"/>
</dbReference>
<reference evidence="8 9" key="1">
    <citation type="submission" date="2019-06" db="EMBL/GenBank/DDBJ databases">
        <title>Amycolatopsis alkalitolerans sp. nov., isolated from Gastrodia elata Blume.</title>
        <authorList>
            <person name="Narsing Rao M.P."/>
            <person name="Li W.J."/>
        </authorList>
    </citation>
    <scope>NUCLEOTIDE SEQUENCE [LARGE SCALE GENOMIC DNA]</scope>
    <source>
        <strain evidence="8 9">SYSUP0005</strain>
    </source>
</reference>
<dbReference type="RefSeq" id="WP_139094738.1">
    <property type="nucleotide sequence ID" value="NZ_VDFW01000001.1"/>
</dbReference>
<evidence type="ECO:0000256" key="2">
    <source>
        <dbReference type="ARBA" id="ARBA00011344"/>
    </source>
</evidence>
<dbReference type="GO" id="GO:0016987">
    <property type="term" value="F:sigma factor activity"/>
    <property type="evidence" value="ECO:0007669"/>
    <property type="project" value="UniProtKB-KW"/>
</dbReference>
<evidence type="ECO:0000259" key="6">
    <source>
        <dbReference type="Pfam" id="PF04542"/>
    </source>
</evidence>
<feature type="domain" description="RNA polymerase sigma-70 region 2" evidence="6">
    <location>
        <begin position="10"/>
        <end position="71"/>
    </location>
</feature>
<dbReference type="InterPro" id="IPR052704">
    <property type="entry name" value="ECF_Sigma-70_Domain"/>
</dbReference>
<evidence type="ECO:0000256" key="5">
    <source>
        <dbReference type="ARBA" id="ARBA00023163"/>
    </source>
</evidence>
<accession>A0A5C4M865</accession>